<dbReference type="HAMAP" id="MF_00302">
    <property type="entry name" value="ClpS"/>
    <property type="match status" value="1"/>
</dbReference>
<dbReference type="PANTHER" id="PTHR33473">
    <property type="entry name" value="ATP-DEPENDENT CLP PROTEASE ADAPTER PROTEIN CLPS1, CHLOROPLASTIC"/>
    <property type="match status" value="1"/>
</dbReference>
<comment type="function">
    <text evidence="1">Involved in the modulation of the specificity of the ClpAP-mediated ATP-dependent protein degradation.</text>
</comment>
<dbReference type="GO" id="GO:0006508">
    <property type="term" value="P:proteolysis"/>
    <property type="evidence" value="ECO:0007669"/>
    <property type="project" value="UniProtKB-UniRule"/>
</dbReference>
<dbReference type="InterPro" id="IPR003769">
    <property type="entry name" value="ClpS_core"/>
</dbReference>
<gene>
    <name evidence="1 3" type="primary">clpS</name>
    <name evidence="3" type="ORF">MPNT_140029</name>
</gene>
<protein>
    <recommendedName>
        <fullName evidence="1">ATP-dependent Clp protease adapter protein ClpS</fullName>
    </recommendedName>
</protein>
<feature type="domain" description="Adaptor protein ClpS core" evidence="2">
    <location>
        <begin position="26"/>
        <end position="95"/>
    </location>
</feature>
<accession>A0A8J2BRC9</accession>
<dbReference type="AlphaFoldDB" id="A0A8J2BRC9"/>
<reference evidence="3" key="1">
    <citation type="submission" date="2021-02" db="EMBL/GenBank/DDBJ databases">
        <authorList>
            <person name="Cremers G."/>
            <person name="Picone N."/>
        </authorList>
    </citation>
    <scope>NUCLEOTIDE SEQUENCE</scope>
    <source>
        <strain evidence="3">PQ17</strain>
    </source>
</reference>
<comment type="subunit">
    <text evidence="1">Binds to the N-terminal domain of the chaperone ClpA.</text>
</comment>
<dbReference type="Gene3D" id="3.30.1390.10">
    <property type="match status" value="1"/>
</dbReference>
<keyword evidence="4" id="KW-1185">Reference proteome</keyword>
<evidence type="ECO:0000313" key="3">
    <source>
        <dbReference type="EMBL" id="CAF0693519.1"/>
    </source>
</evidence>
<keyword evidence="3" id="KW-0645">Protease</keyword>
<dbReference type="GO" id="GO:0008233">
    <property type="term" value="F:peptidase activity"/>
    <property type="evidence" value="ECO:0007669"/>
    <property type="project" value="UniProtKB-KW"/>
</dbReference>
<comment type="caution">
    <text evidence="3">The sequence shown here is derived from an EMBL/GenBank/DDBJ whole genome shotgun (WGS) entry which is preliminary data.</text>
</comment>
<comment type="similarity">
    <text evidence="1">Belongs to the ClpS family.</text>
</comment>
<organism evidence="3 4">
    <name type="scientific">Candidatus Methylacidithermus pantelleriae</name>
    <dbReference type="NCBI Taxonomy" id="2744239"/>
    <lineage>
        <taxon>Bacteria</taxon>
        <taxon>Pseudomonadati</taxon>
        <taxon>Verrucomicrobiota</taxon>
        <taxon>Methylacidiphilae</taxon>
        <taxon>Methylacidiphilales</taxon>
        <taxon>Methylacidiphilaceae</taxon>
        <taxon>Candidatus Methylacidithermus</taxon>
    </lineage>
</organism>
<dbReference type="GO" id="GO:0030163">
    <property type="term" value="P:protein catabolic process"/>
    <property type="evidence" value="ECO:0007669"/>
    <property type="project" value="InterPro"/>
</dbReference>
<dbReference type="SUPFAM" id="SSF54736">
    <property type="entry name" value="ClpS-like"/>
    <property type="match status" value="1"/>
</dbReference>
<keyword evidence="3" id="KW-0378">Hydrolase</keyword>
<proteinExistence type="inferred from homology"/>
<evidence type="ECO:0000313" key="4">
    <source>
        <dbReference type="Proteomes" id="UP000663859"/>
    </source>
</evidence>
<dbReference type="EMBL" id="CAJNOB010000006">
    <property type="protein sequence ID" value="CAF0693519.1"/>
    <property type="molecule type" value="Genomic_DNA"/>
</dbReference>
<dbReference type="Proteomes" id="UP000663859">
    <property type="component" value="Unassembled WGS sequence"/>
</dbReference>
<evidence type="ECO:0000259" key="2">
    <source>
        <dbReference type="Pfam" id="PF02617"/>
    </source>
</evidence>
<dbReference type="RefSeq" id="WP_174582902.1">
    <property type="nucleotide sequence ID" value="NZ_CAJNOB010000006.1"/>
</dbReference>
<dbReference type="InterPro" id="IPR014719">
    <property type="entry name" value="Ribosomal_bL12_C/ClpS-like"/>
</dbReference>
<dbReference type="InterPro" id="IPR022935">
    <property type="entry name" value="ClpS"/>
</dbReference>
<evidence type="ECO:0000256" key="1">
    <source>
        <dbReference type="HAMAP-Rule" id="MF_00302"/>
    </source>
</evidence>
<dbReference type="NCBIfam" id="NF000668">
    <property type="entry name" value="PRK00033.1-1"/>
    <property type="match status" value="1"/>
</dbReference>
<name>A0A8J2BRC9_9BACT</name>
<dbReference type="Pfam" id="PF02617">
    <property type="entry name" value="ClpS"/>
    <property type="match status" value="1"/>
</dbReference>
<sequence>MAAELILPETIEQEDVESKVRDAFERLWGVVVWNDPVNLMSYVVYVFQRVLNMSKQLATHHMLEVHHKGKSVVARETREKAELIVHQLQSYGLQATMERV</sequence>
<dbReference type="PANTHER" id="PTHR33473:SF19">
    <property type="entry name" value="ATP-DEPENDENT CLP PROTEASE ADAPTER PROTEIN CLPS"/>
    <property type="match status" value="1"/>
</dbReference>